<evidence type="ECO:0000313" key="2">
    <source>
        <dbReference type="Proteomes" id="UP000237347"/>
    </source>
</evidence>
<evidence type="ECO:0008006" key="3">
    <source>
        <dbReference type="Google" id="ProtNLM"/>
    </source>
</evidence>
<proteinExistence type="predicted"/>
<gene>
    <name evidence="1" type="ORF">CFP56_006356</name>
</gene>
<keyword evidence="2" id="KW-1185">Reference proteome</keyword>
<dbReference type="Proteomes" id="UP000237347">
    <property type="component" value="Unassembled WGS sequence"/>
</dbReference>
<reference evidence="1 2" key="1">
    <citation type="journal article" date="2018" name="Sci. Data">
        <title>The draft genome sequence of cork oak.</title>
        <authorList>
            <person name="Ramos A.M."/>
            <person name="Usie A."/>
            <person name="Barbosa P."/>
            <person name="Barros P.M."/>
            <person name="Capote T."/>
            <person name="Chaves I."/>
            <person name="Simoes F."/>
            <person name="Abreu I."/>
            <person name="Carrasquinho I."/>
            <person name="Faro C."/>
            <person name="Guimaraes J.B."/>
            <person name="Mendonca D."/>
            <person name="Nobrega F."/>
            <person name="Rodrigues L."/>
            <person name="Saibo N.J.M."/>
            <person name="Varela M.C."/>
            <person name="Egas C."/>
            <person name="Matos J."/>
            <person name="Miguel C.M."/>
            <person name="Oliveira M.M."/>
            <person name="Ricardo C.P."/>
            <person name="Goncalves S."/>
        </authorList>
    </citation>
    <scope>NUCLEOTIDE SEQUENCE [LARGE SCALE GENOMIC DNA]</scope>
    <source>
        <strain evidence="2">cv. HL8</strain>
    </source>
</reference>
<organism evidence="1 2">
    <name type="scientific">Quercus suber</name>
    <name type="common">Cork oak</name>
    <dbReference type="NCBI Taxonomy" id="58331"/>
    <lineage>
        <taxon>Eukaryota</taxon>
        <taxon>Viridiplantae</taxon>
        <taxon>Streptophyta</taxon>
        <taxon>Embryophyta</taxon>
        <taxon>Tracheophyta</taxon>
        <taxon>Spermatophyta</taxon>
        <taxon>Magnoliopsida</taxon>
        <taxon>eudicotyledons</taxon>
        <taxon>Gunneridae</taxon>
        <taxon>Pentapetalae</taxon>
        <taxon>rosids</taxon>
        <taxon>fabids</taxon>
        <taxon>Fagales</taxon>
        <taxon>Fagaceae</taxon>
        <taxon>Quercus</taxon>
    </lineage>
</organism>
<sequence length="203" mass="21388">MASIPQFYSDCTWATDNLSLFSTPTMAAGVSSGGAGHGTIFGTGPLWSTGQESLVPLFDNNGAIDHIVSSVSDNRMPSIPGLLGTSSTNLAAVPALPDYKMDSCGMAGVSNFGSGYQQTMCDFGDECCGFLEDLKPVYPAVGENWGIQGNQPPLIEESNIKIKTDEDEWLQEAMASLIYVKDLISGIFAGSATVFYISASVNS</sequence>
<dbReference type="AlphaFoldDB" id="A0AAW0LAG6"/>
<evidence type="ECO:0000313" key="1">
    <source>
        <dbReference type="EMBL" id="KAK7847721.1"/>
    </source>
</evidence>
<comment type="caution">
    <text evidence="1">The sequence shown here is derived from an EMBL/GenBank/DDBJ whole genome shotgun (WGS) entry which is preliminary data.</text>
</comment>
<accession>A0AAW0LAG6</accession>
<dbReference type="EMBL" id="PKMF04000137">
    <property type="protein sequence ID" value="KAK7847721.1"/>
    <property type="molecule type" value="Genomic_DNA"/>
</dbReference>
<protein>
    <recommendedName>
        <fullName evidence="3">Transcription factor</fullName>
    </recommendedName>
</protein>
<name>A0AAW0LAG6_QUESU</name>